<feature type="non-terminal residue" evidence="7">
    <location>
        <position position="245"/>
    </location>
</feature>
<dbReference type="Pfam" id="PF01061">
    <property type="entry name" value="ABC2_membrane"/>
    <property type="match status" value="1"/>
</dbReference>
<dbReference type="GO" id="GO:0043190">
    <property type="term" value="C:ATP-binding cassette (ABC) transporter complex"/>
    <property type="evidence" value="ECO:0007669"/>
    <property type="project" value="InterPro"/>
</dbReference>
<comment type="subcellular location">
    <subcellularLocation>
        <location evidence="1">Membrane</location>
        <topology evidence="1">Multi-pass membrane protein</topology>
    </subcellularLocation>
</comment>
<evidence type="ECO:0000256" key="2">
    <source>
        <dbReference type="ARBA" id="ARBA00022692"/>
    </source>
</evidence>
<evidence type="ECO:0000256" key="4">
    <source>
        <dbReference type="ARBA" id="ARBA00023136"/>
    </source>
</evidence>
<dbReference type="InterPro" id="IPR047817">
    <property type="entry name" value="ABC2_TM_bact-type"/>
</dbReference>
<accession>A0A497ELX6</accession>
<evidence type="ECO:0000256" key="5">
    <source>
        <dbReference type="SAM" id="Phobius"/>
    </source>
</evidence>
<evidence type="ECO:0000256" key="3">
    <source>
        <dbReference type="ARBA" id="ARBA00022989"/>
    </source>
</evidence>
<dbReference type="InterPro" id="IPR013525">
    <property type="entry name" value="ABC2_TM"/>
</dbReference>
<sequence>MILLSDFIKAFYIAKKDIKEYYLKPPTISWGIVFPVAFTLAFLLKGGQHVKEIIPGLIVLSLFFGTTSMASASIVFERRIGSFERLLLFPISYFGIALGKTLSSFIFGIISLSATLIIVMPFILNVNVYSIFLVITLTLSALMFSAFGVFISFLIEDPAYTMMILNSIRFPMIFLCGIFIPISSLPLPLQLIAFLLPLTYSVEATKFAINGSYDIIPPIISMSLIIVITALLIILASVEIKNNIP</sequence>
<evidence type="ECO:0000256" key="1">
    <source>
        <dbReference type="ARBA" id="ARBA00004141"/>
    </source>
</evidence>
<dbReference type="PROSITE" id="PS51012">
    <property type="entry name" value="ABC_TM2"/>
    <property type="match status" value="1"/>
</dbReference>
<feature type="transmembrane region" description="Helical" evidence="5">
    <location>
        <begin position="21"/>
        <end position="44"/>
    </location>
</feature>
<protein>
    <submittedName>
        <fullName evidence="7">ABC transporter permease</fullName>
    </submittedName>
</protein>
<reference evidence="7 8" key="1">
    <citation type="submission" date="2018-06" db="EMBL/GenBank/DDBJ databases">
        <title>Extensive metabolic versatility and redundancy in microbially diverse, dynamic hydrothermal sediments.</title>
        <authorList>
            <person name="Dombrowski N."/>
            <person name="Teske A."/>
            <person name="Baker B.J."/>
        </authorList>
    </citation>
    <scope>NUCLEOTIDE SEQUENCE [LARGE SCALE GENOMIC DNA]</scope>
    <source>
        <strain evidence="7">B66_G16</strain>
    </source>
</reference>
<feature type="domain" description="ABC transmembrane type-2" evidence="6">
    <location>
        <begin position="18"/>
        <end position="243"/>
    </location>
</feature>
<dbReference type="PANTHER" id="PTHR43229">
    <property type="entry name" value="NODULATION PROTEIN J"/>
    <property type="match status" value="1"/>
</dbReference>
<name>A0A497ELX6_9CREN</name>
<feature type="transmembrane region" description="Helical" evidence="5">
    <location>
        <begin position="215"/>
        <end position="238"/>
    </location>
</feature>
<organism evidence="7 8">
    <name type="scientific">Thermoproteota archaeon</name>
    <dbReference type="NCBI Taxonomy" id="2056631"/>
    <lineage>
        <taxon>Archaea</taxon>
        <taxon>Thermoproteota</taxon>
    </lineage>
</organism>
<dbReference type="GO" id="GO:0140359">
    <property type="term" value="F:ABC-type transporter activity"/>
    <property type="evidence" value="ECO:0007669"/>
    <property type="project" value="InterPro"/>
</dbReference>
<dbReference type="PRINTS" id="PR00164">
    <property type="entry name" value="ABC2TRNSPORT"/>
</dbReference>
<dbReference type="AlphaFoldDB" id="A0A497ELX6"/>
<proteinExistence type="predicted"/>
<dbReference type="InterPro" id="IPR000412">
    <property type="entry name" value="ABC_2_transport"/>
</dbReference>
<comment type="caution">
    <text evidence="7">The sequence shown here is derived from an EMBL/GenBank/DDBJ whole genome shotgun (WGS) entry which is preliminary data.</text>
</comment>
<dbReference type="Proteomes" id="UP000278475">
    <property type="component" value="Unassembled WGS sequence"/>
</dbReference>
<feature type="transmembrane region" description="Helical" evidence="5">
    <location>
        <begin position="172"/>
        <end position="195"/>
    </location>
</feature>
<evidence type="ECO:0000259" key="6">
    <source>
        <dbReference type="PROSITE" id="PS51012"/>
    </source>
</evidence>
<feature type="transmembrane region" description="Helical" evidence="5">
    <location>
        <begin position="129"/>
        <end position="151"/>
    </location>
</feature>
<dbReference type="EMBL" id="QMQV01000175">
    <property type="protein sequence ID" value="RLE46590.1"/>
    <property type="molecule type" value="Genomic_DNA"/>
</dbReference>
<gene>
    <name evidence="7" type="ORF">DRJ31_09850</name>
</gene>
<keyword evidence="4 5" id="KW-0472">Membrane</keyword>
<dbReference type="PANTHER" id="PTHR43229:SF2">
    <property type="entry name" value="NODULATION PROTEIN J"/>
    <property type="match status" value="1"/>
</dbReference>
<dbReference type="InterPro" id="IPR051784">
    <property type="entry name" value="Nod_factor_ABC_transporter"/>
</dbReference>
<feature type="transmembrane region" description="Helical" evidence="5">
    <location>
        <begin position="97"/>
        <end position="123"/>
    </location>
</feature>
<keyword evidence="2 5" id="KW-0812">Transmembrane</keyword>
<feature type="transmembrane region" description="Helical" evidence="5">
    <location>
        <begin position="56"/>
        <end position="76"/>
    </location>
</feature>
<evidence type="ECO:0000313" key="8">
    <source>
        <dbReference type="Proteomes" id="UP000278475"/>
    </source>
</evidence>
<keyword evidence="3 5" id="KW-1133">Transmembrane helix</keyword>
<dbReference type="PIRSF" id="PIRSF006648">
    <property type="entry name" value="DrrB"/>
    <property type="match status" value="1"/>
</dbReference>
<evidence type="ECO:0000313" key="7">
    <source>
        <dbReference type="EMBL" id="RLE46590.1"/>
    </source>
</evidence>